<dbReference type="InterPro" id="IPR056978">
    <property type="entry name" value="CC4_RECK"/>
</dbReference>
<dbReference type="InterPro" id="IPR002350">
    <property type="entry name" value="Kazal_dom"/>
</dbReference>
<dbReference type="InterPro" id="IPR039016">
    <property type="entry name" value="RECK"/>
</dbReference>
<dbReference type="SMART" id="SM00280">
    <property type="entry name" value="KAZAL"/>
    <property type="match status" value="2"/>
</dbReference>
<dbReference type="PANTHER" id="PTHR13487:SF3">
    <property type="entry name" value="REVERSION-INDUCING CYSTEINE-RICH PROTEIN WITH KAZAL MOTIFS"/>
    <property type="match status" value="1"/>
</dbReference>
<accession>A0A8R2ARK7</accession>
<dbReference type="PROSITE" id="PS51465">
    <property type="entry name" value="KAZAL_2"/>
    <property type="match status" value="1"/>
</dbReference>
<dbReference type="InterPro" id="IPR056976">
    <property type="entry name" value="EGF1_RECK"/>
</dbReference>
<dbReference type="GO" id="GO:0005886">
    <property type="term" value="C:plasma membrane"/>
    <property type="evidence" value="ECO:0007669"/>
    <property type="project" value="TreeGrafter"/>
</dbReference>
<dbReference type="Pfam" id="PF25027">
    <property type="entry name" value="EGF1_RECK"/>
    <property type="match status" value="1"/>
</dbReference>
<evidence type="ECO:0000313" key="4">
    <source>
        <dbReference type="Proteomes" id="UP000005204"/>
    </source>
</evidence>
<dbReference type="RefSeq" id="XP_004931718.2">
    <property type="nucleotide sequence ID" value="XM_004931661.5"/>
</dbReference>
<protein>
    <recommendedName>
        <fullName evidence="2">Kazal-like domain-containing protein</fullName>
    </recommendedName>
</protein>
<organism evidence="3 4">
    <name type="scientific">Bombyx mori</name>
    <name type="common">Silk moth</name>
    <dbReference type="NCBI Taxonomy" id="7091"/>
    <lineage>
        <taxon>Eukaryota</taxon>
        <taxon>Metazoa</taxon>
        <taxon>Ecdysozoa</taxon>
        <taxon>Arthropoda</taxon>
        <taxon>Hexapoda</taxon>
        <taxon>Insecta</taxon>
        <taxon>Pterygota</taxon>
        <taxon>Neoptera</taxon>
        <taxon>Endopterygota</taxon>
        <taxon>Lepidoptera</taxon>
        <taxon>Glossata</taxon>
        <taxon>Ditrysia</taxon>
        <taxon>Bombycoidea</taxon>
        <taxon>Bombycidae</taxon>
        <taxon>Bombycinae</taxon>
        <taxon>Bombyx</taxon>
    </lineage>
</organism>
<dbReference type="PANTHER" id="PTHR13487">
    <property type="entry name" value="SERINE PROTEASE INHIBITOR"/>
    <property type="match status" value="1"/>
</dbReference>
<dbReference type="InterPro" id="IPR055110">
    <property type="entry name" value="RECK-like_N"/>
</dbReference>
<name>A0A8R2ARK7_BOMMO</name>
<dbReference type="AlphaFoldDB" id="A0A8R2ARK7"/>
<proteinExistence type="predicted"/>
<reference evidence="4" key="1">
    <citation type="journal article" date="2008" name="Insect Biochem. Mol. Biol.">
        <title>The genome of a lepidopteran model insect, the silkworm Bombyx mori.</title>
        <authorList>
            <consortium name="International Silkworm Genome Consortium"/>
        </authorList>
    </citation>
    <scope>NUCLEOTIDE SEQUENCE [LARGE SCALE GENOMIC DNA]</scope>
    <source>
        <strain evidence="4">p50T</strain>
    </source>
</reference>
<dbReference type="Pfam" id="PF23332">
    <property type="entry name" value="CC4_RECK"/>
    <property type="match status" value="2"/>
</dbReference>
<dbReference type="Pfam" id="PF07648">
    <property type="entry name" value="Kazal_2"/>
    <property type="match status" value="2"/>
</dbReference>
<feature type="signal peptide" evidence="1">
    <location>
        <begin position="1"/>
        <end position="39"/>
    </location>
</feature>
<dbReference type="Proteomes" id="UP000005204">
    <property type="component" value="Unassembled WGS sequence"/>
</dbReference>
<evidence type="ECO:0000313" key="3">
    <source>
        <dbReference type="EnsemblMetazoa" id="XP_004931718.2"/>
    </source>
</evidence>
<sequence length="962" mass="105385">MRWLIGASENMRHGKSGGGRARWESRLLVAAIALAFVNAQDISICCDKADKAEGTCRSVCEKMSQLNMTTDRSVIEQSTPNIYKFCGHHLTEFWICMNQTIQEVVSGTGWWGQVCCQLSRSSECRAACASALDAKALTESCRRSDEIAMFDCMDKQQEAQWCCSQTQSVSCHEACQKVLRRLGHSRIDGDAKEAAVDACEQSPELLHCLRDLTSSTVVGDTSKYLPCCHESDSQSCRSTCESVLRRTSDIEEIVEALGQDCGAPAIHNVLWQCFLRKDAPTDTKDLIPRDVANLHCCLKAKSATCKELCFHTFNKGSQEKWDMFDLQCLDNSQETMLSQCLEDVRTPCSLGCSSLTYCSQLNDRHTTMFRSCNVRADLDAHLSMAEQEGRRTLQVAGMHLPVKNSSECSTDLWKSVACVLHVKPCTTKGLSSLLCEEDCVQMLSSCVDWAQFKLPYTANTLCARIVPQSNTTNCVSLQQYMKPSTSRLAAPASRPCAGAPCSRAQLCRADRNCALAVASTAAACRSYHCLDGCPLGEGNSYVVPIGAWVRVFMSDLSHGLCFKICKCEGKGLTKCQPLPCFSMQHCFVNNKLILHGEKFYMECNACVCVWGERVCARRACGARRGSRLTRLPCNCPPHHLPAHTNHVLYPNACLARCVGATDAEIEFGVQSPCAGVTCPRRHVCVPSSNVCLSRLQTSCPQHVCVNTTDCNSQAAMPVCDTDGRTHANPCHLVMSGRKMGYWGPCLRGCSSSVAVCGANGVTYGSECAAWSEYVSVDYVGPCLAVGYISDQMEPKCTFDRIVCPALKKDDCQGFTAPGACCPRCGGALRILYSKKQIDRALYGTNISATVVNLHNVVQGLERHITIAECALRGYLTIETEIFVTIESLIENPTDLQLKMCILEAEKLADMINSEHPLIAVDLSLSALSYALVVHKHPTKGSSTIALSVFVLVSSYFSVYVLR</sequence>
<dbReference type="SUPFAM" id="SSF100895">
    <property type="entry name" value="Kazal-type serine protease inhibitors"/>
    <property type="match status" value="2"/>
</dbReference>
<keyword evidence="4" id="KW-1185">Reference proteome</keyword>
<dbReference type="CTD" id="8434"/>
<dbReference type="KEGG" id="bmor:101740837"/>
<dbReference type="InterPro" id="IPR036058">
    <property type="entry name" value="Kazal_dom_sf"/>
</dbReference>
<keyword evidence="1" id="KW-0732">Signal</keyword>
<dbReference type="GO" id="GO:0030198">
    <property type="term" value="P:extracellular matrix organization"/>
    <property type="evidence" value="ECO:0007669"/>
    <property type="project" value="TreeGrafter"/>
</dbReference>
<dbReference type="InterPro" id="IPR056979">
    <property type="entry name" value="FZ_RECK"/>
</dbReference>
<dbReference type="EnsemblMetazoa" id="XM_004931661.4">
    <property type="protein sequence ID" value="XP_004931718.2"/>
    <property type="gene ID" value="LOC101740837"/>
</dbReference>
<reference evidence="3" key="2">
    <citation type="submission" date="2022-06" db="UniProtKB">
        <authorList>
            <consortium name="EnsemblMetazoa"/>
        </authorList>
    </citation>
    <scope>IDENTIFICATION</scope>
    <source>
        <strain evidence="3">p50T (Dazao)</strain>
    </source>
</reference>
<dbReference type="GeneID" id="101740837"/>
<dbReference type="GO" id="GO:0008191">
    <property type="term" value="F:metalloendopeptidase inhibitor activity"/>
    <property type="evidence" value="ECO:0007669"/>
    <property type="project" value="InterPro"/>
</dbReference>
<dbReference type="Pfam" id="PF23298">
    <property type="entry name" value="FZ_RECK"/>
    <property type="match status" value="1"/>
</dbReference>
<dbReference type="Pfam" id="PF22961">
    <property type="entry name" value="RECK-like_N"/>
    <property type="match status" value="1"/>
</dbReference>
<feature type="domain" description="Kazal-like" evidence="2">
    <location>
        <begin position="693"/>
        <end position="747"/>
    </location>
</feature>
<evidence type="ECO:0000259" key="2">
    <source>
        <dbReference type="PROSITE" id="PS51465"/>
    </source>
</evidence>
<evidence type="ECO:0000256" key="1">
    <source>
        <dbReference type="SAM" id="SignalP"/>
    </source>
</evidence>
<dbReference type="Gene3D" id="3.30.60.30">
    <property type="match status" value="2"/>
</dbReference>
<feature type="chain" id="PRO_5035865997" description="Kazal-like domain-containing protein" evidence="1">
    <location>
        <begin position="40"/>
        <end position="962"/>
    </location>
</feature>